<keyword evidence="5" id="KW-1185">Reference proteome</keyword>
<evidence type="ECO:0000256" key="3">
    <source>
        <dbReference type="SAM" id="MobiDB-lite"/>
    </source>
</evidence>
<name>A0A8J5J4D3_9STRA</name>
<dbReference type="PANTHER" id="PTHR11080:SF2">
    <property type="entry name" value="LD05707P"/>
    <property type="match status" value="1"/>
</dbReference>
<dbReference type="GO" id="GO:0016787">
    <property type="term" value="F:hydrolase activity"/>
    <property type="evidence" value="ECO:0007669"/>
    <property type="project" value="UniProtKB-KW"/>
</dbReference>
<evidence type="ECO:0008006" key="6">
    <source>
        <dbReference type="Google" id="ProtNLM"/>
    </source>
</evidence>
<feature type="region of interest" description="Disordered" evidence="3">
    <location>
        <begin position="1"/>
        <end position="24"/>
    </location>
</feature>
<evidence type="ECO:0000313" key="4">
    <source>
        <dbReference type="EMBL" id="KAG6961996.1"/>
    </source>
</evidence>
<dbReference type="InterPro" id="IPR052347">
    <property type="entry name" value="Isochorismatase_Nicotinamidase"/>
</dbReference>
<dbReference type="Proteomes" id="UP000709295">
    <property type="component" value="Unassembled WGS sequence"/>
</dbReference>
<dbReference type="AlphaFoldDB" id="A0A8J5J4D3"/>
<reference evidence="4" key="1">
    <citation type="submission" date="2021-01" db="EMBL/GenBank/DDBJ databases">
        <title>Phytophthora aleatoria, a newly-described species from Pinus radiata is distinct from Phytophthora cactorum isolates based on comparative genomics.</title>
        <authorList>
            <person name="Mcdougal R."/>
            <person name="Panda P."/>
            <person name="Williams N."/>
            <person name="Studholme D.J."/>
        </authorList>
    </citation>
    <scope>NUCLEOTIDE SEQUENCE</scope>
    <source>
        <strain evidence="4">NZFS 4037</strain>
    </source>
</reference>
<dbReference type="PANTHER" id="PTHR11080">
    <property type="entry name" value="PYRAZINAMIDASE/NICOTINAMIDASE"/>
    <property type="match status" value="1"/>
</dbReference>
<evidence type="ECO:0000256" key="1">
    <source>
        <dbReference type="ARBA" id="ARBA00006336"/>
    </source>
</evidence>
<comment type="similarity">
    <text evidence="1">Belongs to the isochorismatase family.</text>
</comment>
<gene>
    <name evidence="4" type="ORF">JG688_00008827</name>
</gene>
<sequence length="344" mass="38105">MSKRVADTQLPPVPHHLNAGNGSYPMTIEESFDQVEKMLEEHRRQRKEQKPRRVEALSIINEASPLQRHTFVFAPLDDPRILSEIAAQDAVDAREGLKKGESEMDMEVGGLGILVIDQQVSFHPGGSLAIDSANADAARIISNHTSELSQVVLTLDSHQRYHIAHGIFWENEAGESPSPFTTIYAQNITDGVWKPRDSSLHDYVLAYTQSLEANVLESALEWTKESLKPIQYVMKGSNPFTEHYSALKAEYELPYDPSMSLNTALIKSLQRAGKLVIVGEALSHCVNFTVRDLVDNWPVDRLSDLVILTGCSSAVAGFEAEAEQFLKDMAAKGLTLTTSTEFNA</sequence>
<protein>
    <recommendedName>
        <fullName evidence="6">Isochorismatase-like domain-containing protein</fullName>
    </recommendedName>
</protein>
<accession>A0A8J5J4D3</accession>
<comment type="caution">
    <text evidence="4">The sequence shown here is derived from an EMBL/GenBank/DDBJ whole genome shotgun (WGS) entry which is preliminary data.</text>
</comment>
<keyword evidence="2" id="KW-0378">Hydrolase</keyword>
<dbReference type="EMBL" id="JAENGY010000483">
    <property type="protein sequence ID" value="KAG6961996.1"/>
    <property type="molecule type" value="Genomic_DNA"/>
</dbReference>
<organism evidence="4 5">
    <name type="scientific">Phytophthora aleatoria</name>
    <dbReference type="NCBI Taxonomy" id="2496075"/>
    <lineage>
        <taxon>Eukaryota</taxon>
        <taxon>Sar</taxon>
        <taxon>Stramenopiles</taxon>
        <taxon>Oomycota</taxon>
        <taxon>Peronosporomycetes</taxon>
        <taxon>Peronosporales</taxon>
        <taxon>Peronosporaceae</taxon>
        <taxon>Phytophthora</taxon>
    </lineage>
</organism>
<proteinExistence type="inferred from homology"/>
<evidence type="ECO:0000313" key="5">
    <source>
        <dbReference type="Proteomes" id="UP000709295"/>
    </source>
</evidence>
<evidence type="ECO:0000256" key="2">
    <source>
        <dbReference type="ARBA" id="ARBA00022801"/>
    </source>
</evidence>